<dbReference type="Pfam" id="PF01462">
    <property type="entry name" value="LRRNT"/>
    <property type="match status" value="1"/>
</dbReference>
<keyword evidence="10" id="KW-1015">Disulfide bond</keyword>
<dbReference type="Gene3D" id="3.80.10.10">
    <property type="entry name" value="Ribonuclease Inhibitor"/>
    <property type="match status" value="1"/>
</dbReference>
<evidence type="ECO:0000256" key="4">
    <source>
        <dbReference type="ARBA" id="ARBA00022692"/>
    </source>
</evidence>
<dbReference type="OrthoDB" id="1883493at2759"/>
<keyword evidence="11" id="KW-0675">Receptor</keyword>
<evidence type="ECO:0000256" key="7">
    <source>
        <dbReference type="ARBA" id="ARBA00022989"/>
    </source>
</evidence>
<organism evidence="16 17">
    <name type="scientific">Branchiostoma floridae</name>
    <name type="common">Florida lancelet</name>
    <name type="synonym">Amphioxus</name>
    <dbReference type="NCBI Taxonomy" id="7739"/>
    <lineage>
        <taxon>Eukaryota</taxon>
        <taxon>Metazoa</taxon>
        <taxon>Chordata</taxon>
        <taxon>Cephalochordata</taxon>
        <taxon>Leptocardii</taxon>
        <taxon>Amphioxiformes</taxon>
        <taxon>Branchiostomatidae</taxon>
        <taxon>Branchiostoma</taxon>
    </lineage>
</organism>
<dbReference type="GO" id="GO:0005886">
    <property type="term" value="C:plasma membrane"/>
    <property type="evidence" value="ECO:0000318"/>
    <property type="project" value="GO_Central"/>
</dbReference>
<dbReference type="InterPro" id="IPR016187">
    <property type="entry name" value="CTDL_fold"/>
</dbReference>
<accession>A0A9J7KUU6</accession>
<evidence type="ECO:0000256" key="5">
    <source>
        <dbReference type="ARBA" id="ARBA00022729"/>
    </source>
</evidence>
<dbReference type="GO" id="GO:0008528">
    <property type="term" value="F:G protein-coupled peptide receptor activity"/>
    <property type="evidence" value="ECO:0000318"/>
    <property type="project" value="GO_Central"/>
</dbReference>
<feature type="transmembrane region" description="Helical" evidence="13">
    <location>
        <begin position="617"/>
        <end position="645"/>
    </location>
</feature>
<evidence type="ECO:0000256" key="12">
    <source>
        <dbReference type="ARBA" id="ARBA00023224"/>
    </source>
</evidence>
<sequence length="725" mass="81366">MALSRAFIGLMTTGQDARYAWVDGSEVLFTYWRGRAPLPAGQNIESCALMLTGTSEASPETRWFTVPCDDAEATRTYVCKAKARGCNRGWSMAGKSCLRAFTLPVRSTNPPRDSFRLCQRQDSTVATVNSSVEVLRVQDYLEHMWPLYPRPRVYINIKHLRDTNTCGVLERRYDIDGDRWIVPKTECQFRRPNMVLCSMDVDASTCPSSCKCLDGVVYCQSKGLTSIPPKIPRTSRELYFAGNRLNLTKTSLRTWGLLTTLDISNNSLTDIPTGAFSSLFRLRNLNLSLNLITNLRAGTFDGLENLEVLDLTGNNVHDVDVDIFVSLLNLRDLKTNQYKLCCLSPHTNACFAGHDHISSCEHLIRSRGLEVTAWVLVVVSIVGNALTLIHYVTQKPTESSAFFCCNLAIADNLSGIYLIIISSANSYFKDRYYLEDERWRTHIACSIAGGLIVFSKMASLTIVVAIVSHMYVVSRLVTTRWKCTCNVLMMALCWLFALLCTVLPMRFQLDQIKDKETSAACSPFVDIIRKHGRWRHWFVLLVAIPTIMVVASIALLGLCCFVEAFYRTNKTKNNIKRPPEEQRTMKLIIATNSISWLSVAFVGIFCTAQDELVVALLPWVVLLVVPLSSGLNPLIQLVAIAASWFTRRRGVSGRKDEEGNSHTSADQVRWSLRGTSGPAGDELGAIAKTENTEQMQLYLQCIEKDVEPIHVTKVLLHFNKEVRCF</sequence>
<dbReference type="Gene3D" id="3.10.100.10">
    <property type="entry name" value="Mannose-Binding Protein A, subunit A"/>
    <property type="match status" value="1"/>
</dbReference>
<dbReference type="PRINTS" id="PR00019">
    <property type="entry name" value="LEURICHRPT"/>
</dbReference>
<name>A0A9J7KUU6_BRAFL</name>
<keyword evidence="5" id="KW-0732">Signal</keyword>
<feature type="transmembrane region" description="Helical" evidence="13">
    <location>
        <begin position="587"/>
        <end position="605"/>
    </location>
</feature>
<dbReference type="PROSITE" id="PS50262">
    <property type="entry name" value="G_PROTEIN_RECEP_F1_2"/>
    <property type="match status" value="1"/>
</dbReference>
<gene>
    <name evidence="17" type="primary">LOC118412259</name>
</gene>
<evidence type="ECO:0000256" key="1">
    <source>
        <dbReference type="ARBA" id="ARBA00004651"/>
    </source>
</evidence>
<dbReference type="InterPro" id="IPR001304">
    <property type="entry name" value="C-type_lectin-like"/>
</dbReference>
<dbReference type="Proteomes" id="UP000001554">
    <property type="component" value="Chromosome 3"/>
</dbReference>
<evidence type="ECO:0000256" key="3">
    <source>
        <dbReference type="ARBA" id="ARBA00022614"/>
    </source>
</evidence>
<dbReference type="InterPro" id="IPR016186">
    <property type="entry name" value="C-type_lectin-like/link_sf"/>
</dbReference>
<dbReference type="RefSeq" id="XP_035670884.1">
    <property type="nucleotide sequence ID" value="XM_035814991.1"/>
</dbReference>
<feature type="transmembrane region" description="Helical" evidence="13">
    <location>
        <begin position="371"/>
        <end position="389"/>
    </location>
</feature>
<dbReference type="InterPro" id="IPR000372">
    <property type="entry name" value="LRRNT"/>
</dbReference>
<keyword evidence="6" id="KW-0677">Repeat</keyword>
<proteinExistence type="predicted"/>
<dbReference type="SUPFAM" id="SSF81321">
    <property type="entry name" value="Family A G protein-coupled receptor-like"/>
    <property type="match status" value="1"/>
</dbReference>
<keyword evidence="12" id="KW-0807">Transducer</keyword>
<keyword evidence="8" id="KW-0297">G-protein coupled receptor</keyword>
<dbReference type="GO" id="GO:0009755">
    <property type="term" value="P:hormone-mediated signaling pathway"/>
    <property type="evidence" value="ECO:0000318"/>
    <property type="project" value="GO_Central"/>
</dbReference>
<dbReference type="InterPro" id="IPR017452">
    <property type="entry name" value="GPCR_Rhodpsn_7TM"/>
</dbReference>
<evidence type="ECO:0000256" key="11">
    <source>
        <dbReference type="ARBA" id="ARBA00023170"/>
    </source>
</evidence>
<evidence type="ECO:0000256" key="13">
    <source>
        <dbReference type="SAM" id="Phobius"/>
    </source>
</evidence>
<evidence type="ECO:0000256" key="10">
    <source>
        <dbReference type="ARBA" id="ARBA00023157"/>
    </source>
</evidence>
<dbReference type="SUPFAM" id="SSF56436">
    <property type="entry name" value="C-type lectin-like"/>
    <property type="match status" value="2"/>
</dbReference>
<evidence type="ECO:0000313" key="17">
    <source>
        <dbReference type="RefSeq" id="XP_035670884.1"/>
    </source>
</evidence>
<evidence type="ECO:0000259" key="14">
    <source>
        <dbReference type="PROSITE" id="PS50041"/>
    </source>
</evidence>
<dbReference type="PANTHER" id="PTHR24372">
    <property type="entry name" value="GLYCOPROTEIN HORMONE RECEPTOR"/>
    <property type="match status" value="1"/>
</dbReference>
<feature type="transmembrane region" description="Helical" evidence="13">
    <location>
        <begin position="487"/>
        <end position="507"/>
    </location>
</feature>
<keyword evidence="2" id="KW-1003">Cell membrane</keyword>
<dbReference type="GO" id="GO:0007189">
    <property type="term" value="P:adenylate cyclase-activating G protein-coupled receptor signaling pathway"/>
    <property type="evidence" value="ECO:0000318"/>
    <property type="project" value="GO_Central"/>
</dbReference>
<protein>
    <submittedName>
        <fullName evidence="17">G-protein coupled receptor GRL101-like</fullName>
    </submittedName>
</protein>
<evidence type="ECO:0000256" key="9">
    <source>
        <dbReference type="ARBA" id="ARBA00023136"/>
    </source>
</evidence>
<evidence type="ECO:0000256" key="6">
    <source>
        <dbReference type="ARBA" id="ARBA00022737"/>
    </source>
</evidence>
<keyword evidence="7 13" id="KW-1133">Transmembrane helix</keyword>
<dbReference type="InterPro" id="IPR001611">
    <property type="entry name" value="Leu-rich_rpt"/>
</dbReference>
<evidence type="ECO:0000256" key="8">
    <source>
        <dbReference type="ARBA" id="ARBA00023040"/>
    </source>
</evidence>
<dbReference type="PROSITE" id="PS50041">
    <property type="entry name" value="C_TYPE_LECTIN_2"/>
    <property type="match status" value="1"/>
</dbReference>
<reference evidence="17" key="2">
    <citation type="submission" date="2025-08" db="UniProtKB">
        <authorList>
            <consortium name="RefSeq"/>
        </authorList>
    </citation>
    <scope>IDENTIFICATION</scope>
    <source>
        <strain evidence="17">S238N-H82</strain>
        <tissue evidence="17">Testes</tissue>
    </source>
</reference>
<dbReference type="SUPFAM" id="SSF52058">
    <property type="entry name" value="L domain-like"/>
    <property type="match status" value="1"/>
</dbReference>
<feature type="domain" description="C-type lectin" evidence="14">
    <location>
        <begin position="1"/>
        <end position="69"/>
    </location>
</feature>
<comment type="subcellular location">
    <subcellularLocation>
        <location evidence="1">Cell membrane</location>
        <topology evidence="1">Multi-pass membrane protein</topology>
    </subcellularLocation>
</comment>
<dbReference type="AlphaFoldDB" id="A0A9J7KUU6"/>
<keyword evidence="16" id="KW-1185">Reference proteome</keyword>
<dbReference type="Gene3D" id="1.20.1070.10">
    <property type="entry name" value="Rhodopsin 7-helix transmembrane proteins"/>
    <property type="match status" value="1"/>
</dbReference>
<dbReference type="InterPro" id="IPR032675">
    <property type="entry name" value="LRR_dom_sf"/>
</dbReference>
<feature type="transmembrane region" description="Helical" evidence="13">
    <location>
        <begin position="401"/>
        <end position="421"/>
    </location>
</feature>
<feature type="domain" description="G-protein coupled receptors family 1 profile" evidence="15">
    <location>
        <begin position="383"/>
        <end position="636"/>
    </location>
</feature>
<evidence type="ECO:0000259" key="15">
    <source>
        <dbReference type="PROSITE" id="PS50262"/>
    </source>
</evidence>
<evidence type="ECO:0000256" key="2">
    <source>
        <dbReference type="ARBA" id="ARBA00022475"/>
    </source>
</evidence>
<feature type="transmembrane region" description="Helical" evidence="13">
    <location>
        <begin position="537"/>
        <end position="566"/>
    </location>
</feature>
<dbReference type="PROSITE" id="PS51450">
    <property type="entry name" value="LRR"/>
    <property type="match status" value="1"/>
</dbReference>
<keyword evidence="3" id="KW-0433">Leucine-rich repeat</keyword>
<dbReference type="SMART" id="SM00369">
    <property type="entry name" value="LRR_TYP"/>
    <property type="match status" value="3"/>
</dbReference>
<dbReference type="PANTHER" id="PTHR24372:SF77">
    <property type="entry name" value="G-PROTEIN COUPLED RECEPTORS FAMILY 1 PROFILE DOMAIN-CONTAINING PROTEIN"/>
    <property type="match status" value="1"/>
</dbReference>
<dbReference type="SMART" id="SM00013">
    <property type="entry name" value="LRRNT"/>
    <property type="match status" value="1"/>
</dbReference>
<keyword evidence="4 13" id="KW-0812">Transmembrane</keyword>
<reference evidence="16" key="1">
    <citation type="journal article" date="2020" name="Nat. Ecol. Evol.">
        <title>Deeply conserved synteny resolves early events in vertebrate evolution.</title>
        <authorList>
            <person name="Simakov O."/>
            <person name="Marletaz F."/>
            <person name="Yue J.X."/>
            <person name="O'Connell B."/>
            <person name="Jenkins J."/>
            <person name="Brandt A."/>
            <person name="Calef R."/>
            <person name="Tung C.H."/>
            <person name="Huang T.K."/>
            <person name="Schmutz J."/>
            <person name="Satoh N."/>
            <person name="Yu J.K."/>
            <person name="Putnam N.H."/>
            <person name="Green R.E."/>
            <person name="Rokhsar D.S."/>
        </authorList>
    </citation>
    <scope>NUCLEOTIDE SEQUENCE [LARGE SCALE GENOMIC DNA]</scope>
    <source>
        <strain evidence="16">S238N-H82</strain>
    </source>
</reference>
<dbReference type="Pfam" id="PF13855">
    <property type="entry name" value="LRR_8"/>
    <property type="match status" value="1"/>
</dbReference>
<feature type="transmembrane region" description="Helical" evidence="13">
    <location>
        <begin position="441"/>
        <end position="467"/>
    </location>
</feature>
<dbReference type="KEGG" id="bfo:118412259"/>
<keyword evidence="9 13" id="KW-0472">Membrane</keyword>
<evidence type="ECO:0000313" key="16">
    <source>
        <dbReference type="Proteomes" id="UP000001554"/>
    </source>
</evidence>
<dbReference type="GeneID" id="118412259"/>
<dbReference type="InterPro" id="IPR003591">
    <property type="entry name" value="Leu-rich_rpt_typical-subtyp"/>
</dbReference>